<dbReference type="AlphaFoldDB" id="A0A8S1YKS3"/>
<comment type="caution">
    <text evidence="1">The sequence shown here is derived from an EMBL/GenBank/DDBJ whole genome shotgun (WGS) entry which is preliminary data.</text>
</comment>
<evidence type="ECO:0000313" key="1">
    <source>
        <dbReference type="EMBL" id="CAD8212152.1"/>
    </source>
</evidence>
<protein>
    <submittedName>
        <fullName evidence="1">Uncharacterized protein</fullName>
    </submittedName>
</protein>
<accession>A0A8S1YKS3</accession>
<sequence length="319" mass="37126">MHIVQQISSCQWIMFYFQYYQLLIMQKFQIRIQFNLQNINYQQQIQILNVTTFLKIVLLKELVVQLFQQVHQARLNQSAWLTQHIKMEQVDSLGMKQQINAEIEFAVIKMAQLFINVILSFLDVKKMDQVVLLKPHELNSPINNSVKSNAGPCLWVNRQCYHYDVCKDEVKKTHLECQAFYYYEQLREMHALQLHQVPQLNQRPLVLLELMELIDGYLLENVRNSDSTKIEQKKGINDQCKLISVIGGSCTTDKTKFIPQSTCSSYIEAGYFNGNAGKCLFSLPVRTTTGNKSCKMEQIYPQGYLLILYAITACNGMWN</sequence>
<organism evidence="1 2">
    <name type="scientific">Paramecium pentaurelia</name>
    <dbReference type="NCBI Taxonomy" id="43138"/>
    <lineage>
        <taxon>Eukaryota</taxon>
        <taxon>Sar</taxon>
        <taxon>Alveolata</taxon>
        <taxon>Ciliophora</taxon>
        <taxon>Intramacronucleata</taxon>
        <taxon>Oligohymenophorea</taxon>
        <taxon>Peniculida</taxon>
        <taxon>Parameciidae</taxon>
        <taxon>Paramecium</taxon>
    </lineage>
</organism>
<gene>
    <name evidence="1" type="ORF">PPENT_87.1.T1660120</name>
</gene>
<proteinExistence type="predicted"/>
<evidence type="ECO:0000313" key="2">
    <source>
        <dbReference type="Proteomes" id="UP000689195"/>
    </source>
</evidence>
<dbReference type="EMBL" id="CAJJDO010000166">
    <property type="protein sequence ID" value="CAD8212152.1"/>
    <property type="molecule type" value="Genomic_DNA"/>
</dbReference>
<dbReference type="Proteomes" id="UP000689195">
    <property type="component" value="Unassembled WGS sequence"/>
</dbReference>
<reference evidence="1" key="1">
    <citation type="submission" date="2021-01" db="EMBL/GenBank/DDBJ databases">
        <authorList>
            <consortium name="Genoscope - CEA"/>
            <person name="William W."/>
        </authorList>
    </citation>
    <scope>NUCLEOTIDE SEQUENCE</scope>
</reference>
<name>A0A8S1YKS3_9CILI</name>
<keyword evidence="2" id="KW-1185">Reference proteome</keyword>